<dbReference type="AlphaFoldDB" id="A0A5B2VNM2"/>
<dbReference type="CDD" id="cd07328">
    <property type="entry name" value="M48_Ste24p_like"/>
    <property type="match status" value="1"/>
</dbReference>
<protein>
    <submittedName>
        <fullName evidence="13">M48 family metalloprotease</fullName>
    </submittedName>
</protein>
<dbReference type="GO" id="GO:0006508">
    <property type="term" value="P:proteolysis"/>
    <property type="evidence" value="ECO:0007669"/>
    <property type="project" value="UniProtKB-KW"/>
</dbReference>
<evidence type="ECO:0000256" key="6">
    <source>
        <dbReference type="ARBA" id="ARBA00022801"/>
    </source>
</evidence>
<reference evidence="13 14" key="1">
    <citation type="submission" date="2019-09" db="EMBL/GenBank/DDBJ databases">
        <title>Chitinophaga ginsengihumi sp. nov., isolated from soil of ginseng rhizosphere.</title>
        <authorList>
            <person name="Lee J."/>
        </authorList>
    </citation>
    <scope>NUCLEOTIDE SEQUENCE [LARGE SCALE GENOMIC DNA]</scope>
    <source>
        <strain evidence="13 14">BN140078</strain>
    </source>
</reference>
<evidence type="ECO:0000256" key="4">
    <source>
        <dbReference type="ARBA" id="ARBA00022692"/>
    </source>
</evidence>
<keyword evidence="8 11" id="KW-1133">Transmembrane helix</keyword>
<evidence type="ECO:0000259" key="12">
    <source>
        <dbReference type="Pfam" id="PF01435"/>
    </source>
</evidence>
<dbReference type="GO" id="GO:0046872">
    <property type="term" value="F:metal ion binding"/>
    <property type="evidence" value="ECO:0007669"/>
    <property type="project" value="UniProtKB-KW"/>
</dbReference>
<keyword evidence="2" id="KW-1003">Cell membrane</keyword>
<keyword evidence="14" id="KW-1185">Reference proteome</keyword>
<comment type="caution">
    <text evidence="13">The sequence shown here is derived from an EMBL/GenBank/DDBJ whole genome shotgun (WGS) entry which is preliminary data.</text>
</comment>
<keyword evidence="9 13" id="KW-0482">Metalloprotease</keyword>
<evidence type="ECO:0000256" key="2">
    <source>
        <dbReference type="ARBA" id="ARBA00022475"/>
    </source>
</evidence>
<evidence type="ECO:0000256" key="3">
    <source>
        <dbReference type="ARBA" id="ARBA00022670"/>
    </source>
</evidence>
<evidence type="ECO:0000256" key="1">
    <source>
        <dbReference type="ARBA" id="ARBA00001947"/>
    </source>
</evidence>
<name>A0A5B2VNM2_9BACT</name>
<comment type="cofactor">
    <cofactor evidence="1">
        <name>Zn(2+)</name>
        <dbReference type="ChEBI" id="CHEBI:29105"/>
    </cofactor>
</comment>
<dbReference type="RefSeq" id="WP_149841822.1">
    <property type="nucleotide sequence ID" value="NZ_VUOC01000004.1"/>
</dbReference>
<feature type="transmembrane region" description="Helical" evidence="11">
    <location>
        <begin position="68"/>
        <end position="93"/>
    </location>
</feature>
<accession>A0A5B2VNM2</accession>
<evidence type="ECO:0000256" key="9">
    <source>
        <dbReference type="ARBA" id="ARBA00023049"/>
    </source>
</evidence>
<dbReference type="Pfam" id="PF01435">
    <property type="entry name" value="Peptidase_M48"/>
    <property type="match status" value="1"/>
</dbReference>
<keyword evidence="5" id="KW-0479">Metal-binding</keyword>
<evidence type="ECO:0000313" key="13">
    <source>
        <dbReference type="EMBL" id="KAA2240645.1"/>
    </source>
</evidence>
<evidence type="ECO:0000256" key="7">
    <source>
        <dbReference type="ARBA" id="ARBA00022833"/>
    </source>
</evidence>
<dbReference type="GO" id="GO:0004222">
    <property type="term" value="F:metalloendopeptidase activity"/>
    <property type="evidence" value="ECO:0007669"/>
    <property type="project" value="InterPro"/>
</dbReference>
<reference evidence="13 14" key="2">
    <citation type="submission" date="2019-09" db="EMBL/GenBank/DDBJ databases">
        <authorList>
            <person name="Jin C."/>
        </authorList>
    </citation>
    <scope>NUCLEOTIDE SEQUENCE [LARGE SCALE GENOMIC DNA]</scope>
    <source>
        <strain evidence="13 14">BN140078</strain>
    </source>
</reference>
<gene>
    <name evidence="13" type="ORF">F0L74_31340</name>
</gene>
<sequence>MSNLHPPGIGQVPELLPPSSFFRRQVAKVSGSILIFLVACIFLLCSATVLATACIAGGIILALNMPRVLTIITALALMLLGIMVLVFLVRFLFSRRQQETPCRTLLEPSEHPRLFDFITQLAAATKTRLPERIFAIPGVRANIFYHTGARGGLRPFRRDLEIGLGLVNSLNLGELTMVLAHEFGHFSRRSMQLGNYLQTLQEKIYHRLYENGHWRTTLVKWAGRHVILSLFARMVMWIGNGIQHVLQLLYDDINREYLRLGREMERYADSVALRITGTNTAISAMRRVEMGSICFEHCLHKLPALAAQQRRFRNLYRVHSALLHHYAAQNNMLLDAAQLPLITDDYPQDALRSRIQFRQQEALQPDREERERWYRQAAIDRETDTTSSWGLFNNPEQLQESMTQLVYNREVPEQAPYQWYTPQAFITDLEQRQRQYELPAVFNNYYDDRPFSALTPGCLQPLTPAEQATVNPDTLYATAHAGQIHQLFRNRQDVETLEAIAGGEIQVQAFEFNGKTLSASEAAGLLAILTDETNRLTTWLQAQDCLAFRYHYTQAVAQHTAQTLVQQYQRVLQHQDKAQQLEAQCTMILHCISALFGAAGITVEEALPWFEMLEEESRIFRNLLQELWQHPDLTPAIDAELEQRIRQYLQQPDNYLDGHTPKVAEIQVLHDVSAAMLEVYNGRITVMKKGYLEMVVGMEGR</sequence>
<proteinExistence type="predicted"/>
<dbReference type="PANTHER" id="PTHR43221">
    <property type="entry name" value="PROTEASE HTPX"/>
    <property type="match status" value="1"/>
</dbReference>
<dbReference type="InterPro" id="IPR001915">
    <property type="entry name" value="Peptidase_M48"/>
</dbReference>
<dbReference type="Proteomes" id="UP000324611">
    <property type="component" value="Unassembled WGS sequence"/>
</dbReference>
<dbReference type="PANTHER" id="PTHR43221:SF2">
    <property type="entry name" value="PROTEASE HTPX HOMOLOG"/>
    <property type="match status" value="1"/>
</dbReference>
<evidence type="ECO:0000313" key="14">
    <source>
        <dbReference type="Proteomes" id="UP000324611"/>
    </source>
</evidence>
<evidence type="ECO:0000256" key="10">
    <source>
        <dbReference type="ARBA" id="ARBA00023136"/>
    </source>
</evidence>
<feature type="transmembrane region" description="Helical" evidence="11">
    <location>
        <begin position="33"/>
        <end position="62"/>
    </location>
</feature>
<feature type="domain" description="Peptidase M48" evidence="12">
    <location>
        <begin position="165"/>
        <end position="284"/>
    </location>
</feature>
<keyword evidence="4 11" id="KW-0812">Transmembrane</keyword>
<dbReference type="Gene3D" id="3.30.2010.10">
    <property type="entry name" value="Metalloproteases ('zincins'), catalytic domain"/>
    <property type="match status" value="1"/>
</dbReference>
<dbReference type="InterPro" id="IPR050083">
    <property type="entry name" value="HtpX_protease"/>
</dbReference>
<dbReference type="EMBL" id="VUOC01000004">
    <property type="protein sequence ID" value="KAA2240645.1"/>
    <property type="molecule type" value="Genomic_DNA"/>
</dbReference>
<keyword evidence="3 13" id="KW-0645">Protease</keyword>
<keyword evidence="6" id="KW-0378">Hydrolase</keyword>
<keyword evidence="10 11" id="KW-0472">Membrane</keyword>
<evidence type="ECO:0000256" key="11">
    <source>
        <dbReference type="SAM" id="Phobius"/>
    </source>
</evidence>
<organism evidence="13 14">
    <name type="scientific">Chitinophaga agrisoli</name>
    <dbReference type="NCBI Taxonomy" id="2607653"/>
    <lineage>
        <taxon>Bacteria</taxon>
        <taxon>Pseudomonadati</taxon>
        <taxon>Bacteroidota</taxon>
        <taxon>Chitinophagia</taxon>
        <taxon>Chitinophagales</taxon>
        <taxon>Chitinophagaceae</taxon>
        <taxon>Chitinophaga</taxon>
    </lineage>
</organism>
<evidence type="ECO:0000256" key="8">
    <source>
        <dbReference type="ARBA" id="ARBA00022989"/>
    </source>
</evidence>
<evidence type="ECO:0000256" key="5">
    <source>
        <dbReference type="ARBA" id="ARBA00022723"/>
    </source>
</evidence>
<keyword evidence="7" id="KW-0862">Zinc</keyword>